<proteinExistence type="predicted"/>
<evidence type="ECO:0008006" key="5">
    <source>
        <dbReference type="Google" id="ProtNLM"/>
    </source>
</evidence>
<evidence type="ECO:0000313" key="4">
    <source>
        <dbReference type="Proteomes" id="UP001174050"/>
    </source>
</evidence>
<keyword evidence="2" id="KW-1133">Transmembrane helix</keyword>
<keyword evidence="2" id="KW-0472">Membrane</keyword>
<comment type="caution">
    <text evidence="3">The sequence shown here is derived from an EMBL/GenBank/DDBJ whole genome shotgun (WGS) entry which is preliminary data.</text>
</comment>
<gene>
    <name evidence="3" type="ORF">QWM81_06685</name>
</gene>
<dbReference type="Proteomes" id="UP001174050">
    <property type="component" value="Unassembled WGS sequence"/>
</dbReference>
<name>A0ABT7Z2L3_9ACTN</name>
<dbReference type="EMBL" id="JAUEPL010000006">
    <property type="protein sequence ID" value="MDN3293735.1"/>
    <property type="molecule type" value="Genomic_DNA"/>
</dbReference>
<organism evidence="3 4">
    <name type="scientific">Streptomyces ficellus</name>
    <dbReference type="NCBI Taxonomy" id="1977088"/>
    <lineage>
        <taxon>Bacteria</taxon>
        <taxon>Bacillati</taxon>
        <taxon>Actinomycetota</taxon>
        <taxon>Actinomycetes</taxon>
        <taxon>Kitasatosporales</taxon>
        <taxon>Streptomycetaceae</taxon>
        <taxon>Streptomyces</taxon>
    </lineage>
</organism>
<sequence length="278" mass="28957">MRLRHVTALAATATAAATVFTLSPAVGLAPAHASAGAQAQLHAPARHERAAQRDSAAADPGGFGVAVPDRQPTCGDPSAAEFPIRTRISGGPDAYRPGGGFHAWQVELTNTTSEPCGNIHPVIVFTDRTRALRPAQIQLEFYEGAGSGRHYPVTVEKTDESEIVGVLDDIAGGFPGFTVPPGRTVTVPVRLAFTSDARPDTITANAAIVQRRGDDGDWVGASADYRFTLVDDEPASETAEELPSTGRNVLLVAGASAIAFLLGAGTLSLAGRLRDRNS</sequence>
<keyword evidence="4" id="KW-1185">Reference proteome</keyword>
<accession>A0ABT7Z2L3</accession>
<reference evidence="3" key="1">
    <citation type="submission" date="2023-06" db="EMBL/GenBank/DDBJ databases">
        <title>WGS-Sequencing of Streptomyces ficellus isolate 21 collected from sand in Gara Djebilet Iron Mine in Algeria.</title>
        <authorList>
            <person name="Zegers G.P."/>
            <person name="Gomez A."/>
            <person name="Gueddou A."/>
            <person name="Zahara A.F."/>
            <person name="Worth M."/>
            <person name="Sevigny J.L."/>
            <person name="Tisa L."/>
        </authorList>
    </citation>
    <scope>NUCLEOTIDE SEQUENCE</scope>
    <source>
        <strain evidence="3">AS11</strain>
    </source>
</reference>
<feature type="transmembrane region" description="Helical" evidence="2">
    <location>
        <begin position="249"/>
        <end position="270"/>
    </location>
</feature>
<dbReference type="RefSeq" id="WP_290110667.1">
    <property type="nucleotide sequence ID" value="NZ_JAUEPL010000006.1"/>
</dbReference>
<evidence type="ECO:0000313" key="3">
    <source>
        <dbReference type="EMBL" id="MDN3293735.1"/>
    </source>
</evidence>
<evidence type="ECO:0000256" key="1">
    <source>
        <dbReference type="SAM" id="MobiDB-lite"/>
    </source>
</evidence>
<protein>
    <recommendedName>
        <fullName evidence="5">Gram-positive cocci surface proteins LPxTG domain-containing protein</fullName>
    </recommendedName>
</protein>
<keyword evidence="2" id="KW-0812">Transmembrane</keyword>
<evidence type="ECO:0000256" key="2">
    <source>
        <dbReference type="SAM" id="Phobius"/>
    </source>
</evidence>
<feature type="region of interest" description="Disordered" evidence="1">
    <location>
        <begin position="51"/>
        <end position="78"/>
    </location>
</feature>